<accession>A0ABP1RHQ4</accession>
<gene>
    <name evidence="4" type="ORF">ODALV1_LOCUS22317</name>
</gene>
<dbReference type="Pfam" id="PF00339">
    <property type="entry name" value="Arrestin_N"/>
    <property type="match status" value="1"/>
</dbReference>
<sequence>MDDPDKKYKTDDKISGRVVIKANPTEMESKGLTIKFKGQAVIAGRTGGKKGRRLETYFDTPEKFLAGDGKNPVQVVGAGQQISYPFSFQLPCGSKSLPLPSSYVGLWGNVEYYLTTELILTPWKRNETVTKVIKVISPLDLNYIPEVIPAFQTEDSTTFCCNCCGTGPLTLNVRLAKGGFVPEEKIPFQIKVINKTGRKIKGITATVKERVQYRLFERVRTKYEKESREIGTPPNFVVRAGETVDWEGELDIPDVPPTSTLEQESNIIGVDYFVLVKAQASGVAQTFPVLCPIVIGTVPIPSSSSNHGINEGGGGDLTRPVSMVNNDQ</sequence>
<evidence type="ECO:0000259" key="3">
    <source>
        <dbReference type="SMART" id="SM01017"/>
    </source>
</evidence>
<evidence type="ECO:0000313" key="5">
    <source>
        <dbReference type="Proteomes" id="UP001642540"/>
    </source>
</evidence>
<dbReference type="InterPro" id="IPR014756">
    <property type="entry name" value="Ig_E-set"/>
</dbReference>
<dbReference type="EMBL" id="CAXLJM020000075">
    <property type="protein sequence ID" value="CAL8128551.1"/>
    <property type="molecule type" value="Genomic_DNA"/>
</dbReference>
<keyword evidence="5" id="KW-1185">Reference proteome</keyword>
<dbReference type="SUPFAM" id="SSF81296">
    <property type="entry name" value="E set domains"/>
    <property type="match status" value="2"/>
</dbReference>
<dbReference type="PANTHER" id="PTHR11188">
    <property type="entry name" value="ARRESTIN DOMAIN CONTAINING PROTEIN"/>
    <property type="match status" value="1"/>
</dbReference>
<feature type="region of interest" description="Disordered" evidence="2">
    <location>
        <begin position="305"/>
        <end position="328"/>
    </location>
</feature>
<dbReference type="InterPro" id="IPR011021">
    <property type="entry name" value="Arrestin-like_N"/>
</dbReference>
<dbReference type="InterPro" id="IPR011022">
    <property type="entry name" value="Arrestin_C-like"/>
</dbReference>
<feature type="domain" description="Arrestin C-terminal-like" evidence="3">
    <location>
        <begin position="165"/>
        <end position="300"/>
    </location>
</feature>
<dbReference type="Pfam" id="PF02752">
    <property type="entry name" value="Arrestin_C"/>
    <property type="match status" value="1"/>
</dbReference>
<dbReference type="InterPro" id="IPR014752">
    <property type="entry name" value="Arrestin-like_C"/>
</dbReference>
<reference evidence="4 5" key="1">
    <citation type="submission" date="2024-08" db="EMBL/GenBank/DDBJ databases">
        <authorList>
            <person name="Cucini C."/>
            <person name="Frati F."/>
        </authorList>
    </citation>
    <scope>NUCLEOTIDE SEQUENCE [LARGE SCALE GENOMIC DNA]</scope>
</reference>
<proteinExistence type="inferred from homology"/>
<name>A0ABP1RHQ4_9HEXA</name>
<comment type="similarity">
    <text evidence="1">Belongs to the arrestin family.</text>
</comment>
<dbReference type="Gene3D" id="2.60.40.640">
    <property type="match status" value="2"/>
</dbReference>
<evidence type="ECO:0000256" key="2">
    <source>
        <dbReference type="SAM" id="MobiDB-lite"/>
    </source>
</evidence>
<evidence type="ECO:0000313" key="4">
    <source>
        <dbReference type="EMBL" id="CAL8128551.1"/>
    </source>
</evidence>
<evidence type="ECO:0000256" key="1">
    <source>
        <dbReference type="ARBA" id="ARBA00005298"/>
    </source>
</evidence>
<dbReference type="Proteomes" id="UP001642540">
    <property type="component" value="Unassembled WGS sequence"/>
</dbReference>
<organism evidence="4 5">
    <name type="scientific">Orchesella dallaii</name>
    <dbReference type="NCBI Taxonomy" id="48710"/>
    <lineage>
        <taxon>Eukaryota</taxon>
        <taxon>Metazoa</taxon>
        <taxon>Ecdysozoa</taxon>
        <taxon>Arthropoda</taxon>
        <taxon>Hexapoda</taxon>
        <taxon>Collembola</taxon>
        <taxon>Entomobryomorpha</taxon>
        <taxon>Entomobryoidea</taxon>
        <taxon>Orchesellidae</taxon>
        <taxon>Orchesellinae</taxon>
        <taxon>Orchesella</taxon>
    </lineage>
</organism>
<protein>
    <recommendedName>
        <fullName evidence="3">Arrestin C-terminal-like domain-containing protein</fullName>
    </recommendedName>
</protein>
<dbReference type="InterPro" id="IPR050357">
    <property type="entry name" value="Arrestin_domain-protein"/>
</dbReference>
<dbReference type="PANTHER" id="PTHR11188:SF176">
    <property type="entry name" value="ARRESTIN DOMAIN-CONTAINING PROTEIN 1"/>
    <property type="match status" value="1"/>
</dbReference>
<comment type="caution">
    <text evidence="4">The sequence shown here is derived from an EMBL/GenBank/DDBJ whole genome shotgun (WGS) entry which is preliminary data.</text>
</comment>
<dbReference type="SMART" id="SM01017">
    <property type="entry name" value="Arrestin_C"/>
    <property type="match status" value="1"/>
</dbReference>